<name>A0AAW0TIU4_SCYPA</name>
<gene>
    <name evidence="1" type="ORF">O3P69_018160</name>
</gene>
<dbReference type="AlphaFoldDB" id="A0AAW0TIU4"/>
<accession>A0AAW0TIU4</accession>
<organism evidence="1 2">
    <name type="scientific">Scylla paramamosain</name>
    <name type="common">Mud crab</name>
    <dbReference type="NCBI Taxonomy" id="85552"/>
    <lineage>
        <taxon>Eukaryota</taxon>
        <taxon>Metazoa</taxon>
        <taxon>Ecdysozoa</taxon>
        <taxon>Arthropoda</taxon>
        <taxon>Crustacea</taxon>
        <taxon>Multicrustacea</taxon>
        <taxon>Malacostraca</taxon>
        <taxon>Eumalacostraca</taxon>
        <taxon>Eucarida</taxon>
        <taxon>Decapoda</taxon>
        <taxon>Pleocyemata</taxon>
        <taxon>Brachyura</taxon>
        <taxon>Eubrachyura</taxon>
        <taxon>Portunoidea</taxon>
        <taxon>Portunidae</taxon>
        <taxon>Portuninae</taxon>
        <taxon>Scylla</taxon>
    </lineage>
</organism>
<sequence length="76" mass="8296">MNSWTWTTMLGNRVWSGGEGMRPASGGMLVEVLSVQKSFKNLASLIQFKGRIGAKENECWAGEKQKRAVNSAGHLA</sequence>
<reference evidence="1 2" key="1">
    <citation type="submission" date="2023-03" db="EMBL/GenBank/DDBJ databases">
        <title>High-quality genome of Scylla paramamosain provides insights in environmental adaptation.</title>
        <authorList>
            <person name="Zhang L."/>
        </authorList>
    </citation>
    <scope>NUCLEOTIDE SEQUENCE [LARGE SCALE GENOMIC DNA]</scope>
    <source>
        <strain evidence="1">LZ_2023a</strain>
        <tissue evidence="1">Muscle</tissue>
    </source>
</reference>
<evidence type="ECO:0000313" key="2">
    <source>
        <dbReference type="Proteomes" id="UP001487740"/>
    </source>
</evidence>
<dbReference type="Proteomes" id="UP001487740">
    <property type="component" value="Unassembled WGS sequence"/>
</dbReference>
<dbReference type="EMBL" id="JARAKH010000030">
    <property type="protein sequence ID" value="KAK8387379.1"/>
    <property type="molecule type" value="Genomic_DNA"/>
</dbReference>
<keyword evidence="2" id="KW-1185">Reference proteome</keyword>
<proteinExistence type="predicted"/>
<protein>
    <submittedName>
        <fullName evidence="1">Uncharacterized protein</fullName>
    </submittedName>
</protein>
<comment type="caution">
    <text evidence="1">The sequence shown here is derived from an EMBL/GenBank/DDBJ whole genome shotgun (WGS) entry which is preliminary data.</text>
</comment>
<evidence type="ECO:0000313" key="1">
    <source>
        <dbReference type="EMBL" id="KAK8387380.1"/>
    </source>
</evidence>
<dbReference type="EMBL" id="JARAKH010000030">
    <property type="protein sequence ID" value="KAK8387380.1"/>
    <property type="molecule type" value="Genomic_DNA"/>
</dbReference>